<keyword evidence="3" id="KW-1185">Reference proteome</keyword>
<name>A0A8C5X795_9PASS</name>
<dbReference type="Ensembl" id="ENSMCST00000016400.1">
    <property type="protein sequence ID" value="ENSMCSP00000015990.1"/>
    <property type="gene ID" value="ENSMCSG00000011254.1"/>
</dbReference>
<feature type="region of interest" description="Disordered" evidence="1">
    <location>
        <begin position="1"/>
        <end position="33"/>
    </location>
</feature>
<evidence type="ECO:0000313" key="2">
    <source>
        <dbReference type="Ensembl" id="ENSMCSP00000015990.1"/>
    </source>
</evidence>
<feature type="region of interest" description="Disordered" evidence="1">
    <location>
        <begin position="56"/>
        <end position="84"/>
    </location>
</feature>
<feature type="compositionally biased region" description="Low complexity" evidence="1">
    <location>
        <begin position="68"/>
        <end position="84"/>
    </location>
</feature>
<evidence type="ECO:0000256" key="1">
    <source>
        <dbReference type="SAM" id="MobiDB-lite"/>
    </source>
</evidence>
<protein>
    <submittedName>
        <fullName evidence="2">Uncharacterized protein</fullName>
    </submittedName>
</protein>
<organism evidence="2 3">
    <name type="scientific">Malurus cyaneus samueli</name>
    <dbReference type="NCBI Taxonomy" id="2593467"/>
    <lineage>
        <taxon>Eukaryota</taxon>
        <taxon>Metazoa</taxon>
        <taxon>Chordata</taxon>
        <taxon>Craniata</taxon>
        <taxon>Vertebrata</taxon>
        <taxon>Euteleostomi</taxon>
        <taxon>Archelosauria</taxon>
        <taxon>Archosauria</taxon>
        <taxon>Dinosauria</taxon>
        <taxon>Saurischia</taxon>
        <taxon>Theropoda</taxon>
        <taxon>Coelurosauria</taxon>
        <taxon>Aves</taxon>
        <taxon>Neognathae</taxon>
        <taxon>Neoaves</taxon>
        <taxon>Telluraves</taxon>
        <taxon>Australaves</taxon>
        <taxon>Passeriformes</taxon>
        <taxon>Meliphagoidea</taxon>
        <taxon>Maluridae</taxon>
        <taxon>Malurus</taxon>
    </lineage>
</organism>
<feature type="compositionally biased region" description="Pro residues" evidence="1">
    <location>
        <begin position="142"/>
        <end position="154"/>
    </location>
</feature>
<dbReference type="OrthoDB" id="9401258at2759"/>
<dbReference type="Proteomes" id="UP000694560">
    <property type="component" value="Unplaced"/>
</dbReference>
<reference evidence="2" key="1">
    <citation type="submission" date="2025-08" db="UniProtKB">
        <authorList>
            <consortium name="Ensembl"/>
        </authorList>
    </citation>
    <scope>IDENTIFICATION</scope>
</reference>
<reference evidence="2" key="2">
    <citation type="submission" date="2025-09" db="UniProtKB">
        <authorList>
            <consortium name="Ensembl"/>
        </authorList>
    </citation>
    <scope>IDENTIFICATION</scope>
</reference>
<accession>A0A8C5X795</accession>
<dbReference type="AlphaFoldDB" id="A0A8C5X795"/>
<feature type="region of interest" description="Disordered" evidence="1">
    <location>
        <begin position="116"/>
        <end position="172"/>
    </location>
</feature>
<evidence type="ECO:0000313" key="3">
    <source>
        <dbReference type="Proteomes" id="UP000694560"/>
    </source>
</evidence>
<sequence length="209" mass="21229">AGFHVVGPGPDSTAARGAQRDAPYSTTASRNRLDTAQMATTSHTFVAALAAPEPLSAPAADRDDDDPAPAASAVSAASSSDTLSVAVAERAGSPWSRTTITSLCRGPSASSSARAVLTSRCTAPRGTGPCPAAPTARSAATRPPPSPPTRPRAPAPTAMSQTPPARCHSRPATPAKPCSVLTVGESLCLLLLQGFHNSPFLHNLICLEF</sequence>
<proteinExistence type="predicted"/>